<name>A0A327W569_9BACT</name>
<dbReference type="AlphaFoldDB" id="A0A327W569"/>
<comment type="caution">
    <text evidence="1">The sequence shown here is derived from an EMBL/GenBank/DDBJ whole genome shotgun (WGS) entry which is preliminary data.</text>
</comment>
<organism evidence="1 2">
    <name type="scientific">Chitinophaga dinghuensis</name>
    <dbReference type="NCBI Taxonomy" id="1539050"/>
    <lineage>
        <taxon>Bacteria</taxon>
        <taxon>Pseudomonadati</taxon>
        <taxon>Bacteroidota</taxon>
        <taxon>Chitinophagia</taxon>
        <taxon>Chitinophagales</taxon>
        <taxon>Chitinophagaceae</taxon>
        <taxon>Chitinophaga</taxon>
    </lineage>
</organism>
<proteinExistence type="predicted"/>
<reference evidence="1 2" key="1">
    <citation type="submission" date="2018-06" db="EMBL/GenBank/DDBJ databases">
        <title>Genomic Encyclopedia of Archaeal and Bacterial Type Strains, Phase II (KMG-II): from individual species to whole genera.</title>
        <authorList>
            <person name="Goeker M."/>
        </authorList>
    </citation>
    <scope>NUCLEOTIDE SEQUENCE [LARGE SCALE GENOMIC DNA]</scope>
    <source>
        <strain evidence="1 2">DSM 29821</strain>
    </source>
</reference>
<dbReference type="Proteomes" id="UP000249819">
    <property type="component" value="Unassembled WGS sequence"/>
</dbReference>
<keyword evidence="2" id="KW-1185">Reference proteome</keyword>
<gene>
    <name evidence="1" type="ORF">CLV59_103494</name>
</gene>
<dbReference type="EMBL" id="QLMA01000003">
    <property type="protein sequence ID" value="RAJ83526.1"/>
    <property type="molecule type" value="Genomic_DNA"/>
</dbReference>
<accession>A0A327W569</accession>
<evidence type="ECO:0000313" key="1">
    <source>
        <dbReference type="EMBL" id="RAJ83526.1"/>
    </source>
</evidence>
<sequence length="379" mass="42759">MVNWVDGMKVRQEDFTTMENALLERVQRTAASILNEHNYGLLGMRSLPEKNLHLQFKTDPHCCVLQLYTCQAITAAGMLIQFPLVTTEGRVISDSLVFHWQTPKQDGVWYVIIHTDYYQRIPAGDPVPDVLPCRTKYTMDRLLLSMVATQDIPVEGLLPGQLTIGRVVVKNHMAEVDQGYIPPCISIGAHPLLMVIGEEVMVLLRQVRCSCQEIIEKIYSRNQQQEMAAIILYLAEHVGQVLSWSLPFYQDKVGQDSPFHLFTLAKTTGGVWLSALEQRASGSREEILQYFAEWSGVPAGEIETKCYDLVVATYHHVDMQTAFHSALSFLRIMQRVFAAIGKLEYIGKKPDGNIFVKEEGLGQPPIATGTRKSKWSFSE</sequence>
<evidence type="ECO:0000313" key="2">
    <source>
        <dbReference type="Proteomes" id="UP000249819"/>
    </source>
</evidence>
<protein>
    <submittedName>
        <fullName evidence="1">Type VI secretion system (T6SS) EvfL/ImpJ/VasE family protein</fullName>
    </submittedName>
</protein>